<sequence>MLSKLNSGNKIVGTKQVKRALNLNNVEAVFIARDAENKVVDDIIGICNEKQIQVIYIETMKKLGDACGIDVNAATAALLK</sequence>
<name>A0ABS6E6V6_9FIRM</name>
<protein>
    <submittedName>
        <fullName evidence="2">Ribosomal L7Ae/L30e/S12e/Gadd45 family protein</fullName>
    </submittedName>
</protein>
<reference evidence="2 3" key="1">
    <citation type="submission" date="2021-06" db="EMBL/GenBank/DDBJ databases">
        <authorList>
            <person name="Sun Q."/>
            <person name="Li D."/>
        </authorList>
    </citation>
    <scope>NUCLEOTIDE SEQUENCE [LARGE SCALE GENOMIC DNA]</scope>
    <source>
        <strain evidence="2 3">MSJ-40</strain>
    </source>
</reference>
<proteinExistence type="predicted"/>
<dbReference type="EMBL" id="JAHLPM010000009">
    <property type="protein sequence ID" value="MBU5438650.1"/>
    <property type="molecule type" value="Genomic_DNA"/>
</dbReference>
<feature type="domain" description="Ribosomal protein eL8/eL30/eS12/Gadd45" evidence="1">
    <location>
        <begin position="6"/>
        <end position="76"/>
    </location>
</feature>
<organism evidence="2 3">
    <name type="scientific">Tissierella simiarum</name>
    <dbReference type="NCBI Taxonomy" id="2841534"/>
    <lineage>
        <taxon>Bacteria</taxon>
        <taxon>Bacillati</taxon>
        <taxon>Bacillota</taxon>
        <taxon>Tissierellia</taxon>
        <taxon>Tissierellales</taxon>
        <taxon>Tissierellaceae</taxon>
        <taxon>Tissierella</taxon>
    </lineage>
</organism>
<evidence type="ECO:0000313" key="2">
    <source>
        <dbReference type="EMBL" id="MBU5438650.1"/>
    </source>
</evidence>
<evidence type="ECO:0000313" key="3">
    <source>
        <dbReference type="Proteomes" id="UP000749471"/>
    </source>
</evidence>
<evidence type="ECO:0000259" key="1">
    <source>
        <dbReference type="Pfam" id="PF01248"/>
    </source>
</evidence>
<dbReference type="InterPro" id="IPR004038">
    <property type="entry name" value="Ribosomal_eL8/eL30/eS12/Gad45"/>
</dbReference>
<comment type="caution">
    <text evidence="2">The sequence shown here is derived from an EMBL/GenBank/DDBJ whole genome shotgun (WGS) entry which is preliminary data.</text>
</comment>
<accession>A0ABS6E6V6</accession>
<dbReference type="Proteomes" id="UP000749471">
    <property type="component" value="Unassembled WGS sequence"/>
</dbReference>
<dbReference type="RefSeq" id="WP_216519922.1">
    <property type="nucleotide sequence ID" value="NZ_JAHLPM010000009.1"/>
</dbReference>
<keyword evidence="3" id="KW-1185">Reference proteome</keyword>
<gene>
    <name evidence="2" type="ORF">KQI42_11545</name>
</gene>
<dbReference type="Pfam" id="PF01248">
    <property type="entry name" value="Ribosomal_L7Ae"/>
    <property type="match status" value="1"/>
</dbReference>